<gene>
    <name evidence="2" type="ORF">QBC34DRAFT_220090</name>
</gene>
<feature type="region of interest" description="Disordered" evidence="1">
    <location>
        <begin position="135"/>
        <end position="211"/>
    </location>
</feature>
<keyword evidence="3" id="KW-1185">Reference proteome</keyword>
<comment type="caution">
    <text evidence="2">The sequence shown here is derived from an EMBL/GenBank/DDBJ whole genome shotgun (WGS) entry which is preliminary data.</text>
</comment>
<evidence type="ECO:0000313" key="2">
    <source>
        <dbReference type="EMBL" id="KAK4453247.1"/>
    </source>
</evidence>
<evidence type="ECO:0000256" key="1">
    <source>
        <dbReference type="SAM" id="MobiDB-lite"/>
    </source>
</evidence>
<reference evidence="2" key="1">
    <citation type="journal article" date="2023" name="Mol. Phylogenet. Evol.">
        <title>Genome-scale phylogeny and comparative genomics of the fungal order Sordariales.</title>
        <authorList>
            <person name="Hensen N."/>
            <person name="Bonometti L."/>
            <person name="Westerberg I."/>
            <person name="Brannstrom I.O."/>
            <person name="Guillou S."/>
            <person name="Cros-Aarteil S."/>
            <person name="Calhoun S."/>
            <person name="Haridas S."/>
            <person name="Kuo A."/>
            <person name="Mondo S."/>
            <person name="Pangilinan J."/>
            <person name="Riley R."/>
            <person name="LaButti K."/>
            <person name="Andreopoulos B."/>
            <person name="Lipzen A."/>
            <person name="Chen C."/>
            <person name="Yan M."/>
            <person name="Daum C."/>
            <person name="Ng V."/>
            <person name="Clum A."/>
            <person name="Steindorff A."/>
            <person name="Ohm R.A."/>
            <person name="Martin F."/>
            <person name="Silar P."/>
            <person name="Natvig D.O."/>
            <person name="Lalanne C."/>
            <person name="Gautier V."/>
            <person name="Ament-Velasquez S.L."/>
            <person name="Kruys A."/>
            <person name="Hutchinson M.I."/>
            <person name="Powell A.J."/>
            <person name="Barry K."/>
            <person name="Miller A.N."/>
            <person name="Grigoriev I.V."/>
            <person name="Debuchy R."/>
            <person name="Gladieux P."/>
            <person name="Hiltunen Thoren M."/>
            <person name="Johannesson H."/>
        </authorList>
    </citation>
    <scope>NUCLEOTIDE SEQUENCE</scope>
    <source>
        <strain evidence="2">PSN243</strain>
    </source>
</reference>
<dbReference type="AlphaFoldDB" id="A0AAV9H0T8"/>
<sequence length="300" mass="32782">MSVPAAATRRSQPRTHSCNGTFASYDTLGAHDVCDRAVRTWQLCPYYANAVLWAVTQSGGPRRGSIRSLTAAMCWGVTLPAIDASPDRMLSVTISTQACVTQRDSWKERDGVDRSWRCRVPSVLQPAPFNTLATHSTRSLHREERCEGAPKEERERHPPVSHRWNGAAQGRQTEPRRCGTGYRDGRTRRRRHGTRAPGHQGFGKYAANSPCQMRQSTKKQKRRLFLVSKPACPIGPWKAPIAVNSAALFGAGCRGLGAQSPGGARDSWLVRAGRWFGAVTSPPGRCLGTLWGPVSGGPCP</sequence>
<dbReference type="EMBL" id="MU865921">
    <property type="protein sequence ID" value="KAK4453247.1"/>
    <property type="molecule type" value="Genomic_DNA"/>
</dbReference>
<feature type="compositionally biased region" description="Basic and acidic residues" evidence="1">
    <location>
        <begin position="140"/>
        <end position="158"/>
    </location>
</feature>
<evidence type="ECO:0000313" key="3">
    <source>
        <dbReference type="Proteomes" id="UP001321760"/>
    </source>
</evidence>
<protein>
    <submittedName>
        <fullName evidence="2">Uncharacterized protein</fullName>
    </submittedName>
</protein>
<dbReference type="Proteomes" id="UP001321760">
    <property type="component" value="Unassembled WGS sequence"/>
</dbReference>
<reference evidence="2" key="2">
    <citation type="submission" date="2023-05" db="EMBL/GenBank/DDBJ databases">
        <authorList>
            <consortium name="Lawrence Berkeley National Laboratory"/>
            <person name="Steindorff A."/>
            <person name="Hensen N."/>
            <person name="Bonometti L."/>
            <person name="Westerberg I."/>
            <person name="Brannstrom I.O."/>
            <person name="Guillou S."/>
            <person name="Cros-Aarteil S."/>
            <person name="Calhoun S."/>
            <person name="Haridas S."/>
            <person name="Kuo A."/>
            <person name="Mondo S."/>
            <person name="Pangilinan J."/>
            <person name="Riley R."/>
            <person name="Labutti K."/>
            <person name="Andreopoulos B."/>
            <person name="Lipzen A."/>
            <person name="Chen C."/>
            <person name="Yanf M."/>
            <person name="Daum C."/>
            <person name="Ng V."/>
            <person name="Clum A."/>
            <person name="Ohm R."/>
            <person name="Martin F."/>
            <person name="Silar P."/>
            <person name="Natvig D."/>
            <person name="Lalanne C."/>
            <person name="Gautier V."/>
            <person name="Ament-Velasquez S.L."/>
            <person name="Kruys A."/>
            <person name="Hutchinson M.I."/>
            <person name="Powell A.J."/>
            <person name="Barry K."/>
            <person name="Miller A.N."/>
            <person name="Grigoriev I.V."/>
            <person name="Debuchy R."/>
            <person name="Gladieux P."/>
            <person name="Thoren M.H."/>
            <person name="Johannesson H."/>
        </authorList>
    </citation>
    <scope>NUCLEOTIDE SEQUENCE</scope>
    <source>
        <strain evidence="2">PSN243</strain>
    </source>
</reference>
<proteinExistence type="predicted"/>
<name>A0AAV9H0T8_9PEZI</name>
<accession>A0AAV9H0T8</accession>
<organism evidence="2 3">
    <name type="scientific">Podospora aff. communis PSN243</name>
    <dbReference type="NCBI Taxonomy" id="3040156"/>
    <lineage>
        <taxon>Eukaryota</taxon>
        <taxon>Fungi</taxon>
        <taxon>Dikarya</taxon>
        <taxon>Ascomycota</taxon>
        <taxon>Pezizomycotina</taxon>
        <taxon>Sordariomycetes</taxon>
        <taxon>Sordariomycetidae</taxon>
        <taxon>Sordariales</taxon>
        <taxon>Podosporaceae</taxon>
        <taxon>Podospora</taxon>
    </lineage>
</organism>